<feature type="transmembrane region" description="Helical" evidence="13">
    <location>
        <begin position="727"/>
        <end position="746"/>
    </location>
</feature>
<gene>
    <name evidence="15" type="ORF">HNR42_000116</name>
</gene>
<evidence type="ECO:0000256" key="8">
    <source>
        <dbReference type="ARBA" id="ARBA00022842"/>
    </source>
</evidence>
<keyword evidence="4 13" id="KW-0812">Transmembrane</keyword>
<dbReference type="GO" id="GO:1990573">
    <property type="term" value="P:potassium ion import across plasma membrane"/>
    <property type="evidence" value="ECO:0007669"/>
    <property type="project" value="TreeGrafter"/>
</dbReference>
<dbReference type="GO" id="GO:0005886">
    <property type="term" value="C:plasma membrane"/>
    <property type="evidence" value="ECO:0007669"/>
    <property type="project" value="TreeGrafter"/>
</dbReference>
<dbReference type="Gene3D" id="2.70.150.10">
    <property type="entry name" value="Calcium-transporting ATPase, cytoplasmic transduction domain A"/>
    <property type="match status" value="1"/>
</dbReference>
<dbReference type="SFLD" id="SFLDS00003">
    <property type="entry name" value="Haloacid_Dehalogenase"/>
    <property type="match status" value="1"/>
</dbReference>
<keyword evidence="16" id="KW-1185">Reference proteome</keyword>
<dbReference type="GO" id="GO:0036376">
    <property type="term" value="P:sodium ion export across plasma membrane"/>
    <property type="evidence" value="ECO:0007669"/>
    <property type="project" value="TreeGrafter"/>
</dbReference>
<name>A0A841HVL3_9DEIO</name>
<comment type="caution">
    <text evidence="15">The sequence shown here is derived from an EMBL/GenBank/DDBJ whole genome shotgun (WGS) entry which is preliminary data.</text>
</comment>
<dbReference type="GO" id="GO:0005391">
    <property type="term" value="F:P-type sodium:potassium-exchanging transporter activity"/>
    <property type="evidence" value="ECO:0007669"/>
    <property type="project" value="TreeGrafter"/>
</dbReference>
<feature type="transmembrane region" description="Helical" evidence="13">
    <location>
        <begin position="95"/>
        <end position="113"/>
    </location>
</feature>
<evidence type="ECO:0000256" key="1">
    <source>
        <dbReference type="ARBA" id="ARBA00004127"/>
    </source>
</evidence>
<dbReference type="InterPro" id="IPR059000">
    <property type="entry name" value="ATPase_P-type_domA"/>
</dbReference>
<feature type="domain" description="Cation-transporting P-type ATPase N-terminal" evidence="14">
    <location>
        <begin position="17"/>
        <end position="90"/>
    </location>
</feature>
<evidence type="ECO:0000256" key="12">
    <source>
        <dbReference type="SAM" id="MobiDB-lite"/>
    </source>
</evidence>
<dbReference type="PANTHER" id="PTHR43294:SF20">
    <property type="entry name" value="P-TYPE ATPASE"/>
    <property type="match status" value="1"/>
</dbReference>
<dbReference type="SFLD" id="SFLDG00002">
    <property type="entry name" value="C1.7:_P-type_atpase_like"/>
    <property type="match status" value="1"/>
</dbReference>
<dbReference type="FunFam" id="3.40.50.1000:FF:000001">
    <property type="entry name" value="Phospholipid-transporting ATPase IC"/>
    <property type="match status" value="1"/>
</dbReference>
<keyword evidence="10 13" id="KW-1133">Transmembrane helix</keyword>
<dbReference type="PRINTS" id="PR00119">
    <property type="entry name" value="CATATPASE"/>
</dbReference>
<keyword evidence="3" id="KW-0597">Phosphoprotein</keyword>
<dbReference type="FunFam" id="2.70.150.10:FF:000160">
    <property type="entry name" value="Sarcoplasmic/endoplasmic reticulum calcium ATPase 1"/>
    <property type="match status" value="1"/>
</dbReference>
<dbReference type="InterPro" id="IPR001757">
    <property type="entry name" value="P_typ_ATPase"/>
</dbReference>
<dbReference type="GO" id="GO:0016887">
    <property type="term" value="F:ATP hydrolysis activity"/>
    <property type="evidence" value="ECO:0007669"/>
    <property type="project" value="InterPro"/>
</dbReference>
<feature type="transmembrane region" description="Helical" evidence="13">
    <location>
        <begin position="767"/>
        <end position="788"/>
    </location>
</feature>
<dbReference type="GO" id="GO:1902600">
    <property type="term" value="P:proton transmembrane transport"/>
    <property type="evidence" value="ECO:0007669"/>
    <property type="project" value="TreeGrafter"/>
</dbReference>
<dbReference type="GO" id="GO:0030007">
    <property type="term" value="P:intracellular potassium ion homeostasis"/>
    <property type="evidence" value="ECO:0007669"/>
    <property type="project" value="TreeGrafter"/>
</dbReference>
<feature type="transmembrane region" description="Helical" evidence="13">
    <location>
        <begin position="284"/>
        <end position="309"/>
    </location>
</feature>
<comment type="similarity">
    <text evidence="2">Belongs to the cation transport ATPase (P-type) (TC 3.A.3) family. Type IIA subfamily.</text>
</comment>
<feature type="transmembrane region" description="Helical" evidence="13">
    <location>
        <begin position="689"/>
        <end position="712"/>
    </location>
</feature>
<dbReference type="Pfam" id="PF00689">
    <property type="entry name" value="Cation_ATPase_C"/>
    <property type="match status" value="1"/>
</dbReference>
<dbReference type="Gene3D" id="3.40.50.1000">
    <property type="entry name" value="HAD superfamily/HAD-like"/>
    <property type="match status" value="1"/>
</dbReference>
<evidence type="ECO:0000256" key="13">
    <source>
        <dbReference type="SAM" id="Phobius"/>
    </source>
</evidence>
<evidence type="ECO:0000256" key="7">
    <source>
        <dbReference type="ARBA" id="ARBA00022840"/>
    </source>
</evidence>
<dbReference type="InterPro" id="IPR050510">
    <property type="entry name" value="Cation_transp_ATPase_P-type"/>
</dbReference>
<dbReference type="Gene3D" id="3.40.1110.10">
    <property type="entry name" value="Calcium-transporting ATPase, cytoplasmic domain N"/>
    <property type="match status" value="1"/>
</dbReference>
<accession>A0A841HVL3</accession>
<dbReference type="InterPro" id="IPR044492">
    <property type="entry name" value="P_typ_ATPase_HD_dom"/>
</dbReference>
<evidence type="ECO:0000256" key="2">
    <source>
        <dbReference type="ARBA" id="ARBA00005675"/>
    </source>
</evidence>
<dbReference type="InterPro" id="IPR023214">
    <property type="entry name" value="HAD_sf"/>
</dbReference>
<dbReference type="SUPFAM" id="SSF56784">
    <property type="entry name" value="HAD-like"/>
    <property type="match status" value="1"/>
</dbReference>
<dbReference type="InterPro" id="IPR018303">
    <property type="entry name" value="ATPase_P-typ_P_site"/>
</dbReference>
<dbReference type="GO" id="GO:0006883">
    <property type="term" value="P:intracellular sodium ion homeostasis"/>
    <property type="evidence" value="ECO:0007669"/>
    <property type="project" value="TreeGrafter"/>
</dbReference>
<dbReference type="Pfam" id="PF00122">
    <property type="entry name" value="E1-E2_ATPase"/>
    <property type="match status" value="1"/>
</dbReference>
<comment type="subcellular location">
    <subcellularLocation>
        <location evidence="1">Endomembrane system</location>
        <topology evidence="1">Multi-pass membrane protein</topology>
    </subcellularLocation>
</comment>
<proteinExistence type="inferred from homology"/>
<dbReference type="PANTHER" id="PTHR43294">
    <property type="entry name" value="SODIUM/POTASSIUM-TRANSPORTING ATPASE SUBUNIT ALPHA"/>
    <property type="match status" value="1"/>
</dbReference>
<feature type="transmembrane region" description="Helical" evidence="13">
    <location>
        <begin position="258"/>
        <end position="278"/>
    </location>
</feature>
<dbReference type="InterPro" id="IPR036412">
    <property type="entry name" value="HAD-like_sf"/>
</dbReference>
<keyword evidence="9" id="KW-1278">Translocase</keyword>
<dbReference type="SFLD" id="SFLDF00027">
    <property type="entry name" value="p-type_atpase"/>
    <property type="match status" value="1"/>
</dbReference>
<keyword evidence="11 13" id="KW-0472">Membrane</keyword>
<dbReference type="PRINTS" id="PR00120">
    <property type="entry name" value="HATPASE"/>
</dbReference>
<dbReference type="NCBIfam" id="TIGR01494">
    <property type="entry name" value="ATPase_P-type"/>
    <property type="match status" value="2"/>
</dbReference>
<evidence type="ECO:0000256" key="4">
    <source>
        <dbReference type="ARBA" id="ARBA00022692"/>
    </source>
</evidence>
<evidence type="ECO:0000256" key="5">
    <source>
        <dbReference type="ARBA" id="ARBA00022723"/>
    </source>
</evidence>
<evidence type="ECO:0000256" key="11">
    <source>
        <dbReference type="ARBA" id="ARBA00023136"/>
    </source>
</evidence>
<dbReference type="SUPFAM" id="SSF81653">
    <property type="entry name" value="Calcium ATPase, transduction domain A"/>
    <property type="match status" value="1"/>
</dbReference>
<dbReference type="InterPro" id="IPR023299">
    <property type="entry name" value="ATPase_P-typ_cyto_dom_N"/>
</dbReference>
<dbReference type="SUPFAM" id="SSF81660">
    <property type="entry name" value="Metal cation-transporting ATPase, ATP-binding domain N"/>
    <property type="match status" value="1"/>
</dbReference>
<dbReference type="EMBL" id="JACHHG010000001">
    <property type="protein sequence ID" value="MBB6096704.1"/>
    <property type="molecule type" value="Genomic_DNA"/>
</dbReference>
<feature type="transmembrane region" description="Helical" evidence="13">
    <location>
        <begin position="867"/>
        <end position="886"/>
    </location>
</feature>
<keyword evidence="6" id="KW-0547">Nucleotide-binding</keyword>
<evidence type="ECO:0000256" key="10">
    <source>
        <dbReference type="ARBA" id="ARBA00022989"/>
    </source>
</evidence>
<dbReference type="GO" id="GO:0046872">
    <property type="term" value="F:metal ion binding"/>
    <property type="evidence" value="ECO:0007669"/>
    <property type="project" value="UniProtKB-KW"/>
</dbReference>
<dbReference type="AlphaFoldDB" id="A0A841HVL3"/>
<protein>
    <submittedName>
        <fullName evidence="15">Ca2+-transporting ATPase</fullName>
    </submittedName>
</protein>
<dbReference type="RefSeq" id="WP_183983438.1">
    <property type="nucleotide sequence ID" value="NZ_JACHHG010000001.1"/>
</dbReference>
<evidence type="ECO:0000256" key="3">
    <source>
        <dbReference type="ARBA" id="ARBA00022553"/>
    </source>
</evidence>
<dbReference type="SMART" id="SM00831">
    <property type="entry name" value="Cation_ATPase_N"/>
    <property type="match status" value="1"/>
</dbReference>
<dbReference type="FunFam" id="3.40.50.1000:FF:000211">
    <property type="entry name" value="Plasma membrane ATPase"/>
    <property type="match status" value="1"/>
</dbReference>
<feature type="transmembrane region" description="Helical" evidence="13">
    <location>
        <begin position="800"/>
        <end position="818"/>
    </location>
</feature>
<dbReference type="Pfam" id="PF13246">
    <property type="entry name" value="Cation_ATPase"/>
    <property type="match status" value="1"/>
</dbReference>
<dbReference type="GO" id="GO:0005524">
    <property type="term" value="F:ATP binding"/>
    <property type="evidence" value="ECO:0007669"/>
    <property type="project" value="UniProtKB-KW"/>
</dbReference>
<dbReference type="InterPro" id="IPR004014">
    <property type="entry name" value="ATPase_P-typ_cation-transptr_N"/>
</dbReference>
<dbReference type="Proteomes" id="UP000569951">
    <property type="component" value="Unassembled WGS sequence"/>
</dbReference>
<reference evidence="15 16" key="1">
    <citation type="submission" date="2020-08" db="EMBL/GenBank/DDBJ databases">
        <title>Genomic Encyclopedia of Type Strains, Phase IV (KMG-IV): sequencing the most valuable type-strain genomes for metagenomic binning, comparative biology and taxonomic classification.</title>
        <authorList>
            <person name="Goeker M."/>
        </authorList>
    </citation>
    <scope>NUCLEOTIDE SEQUENCE [LARGE SCALE GENOMIC DNA]</scope>
    <source>
        <strain evidence="15 16">DSM 21458</strain>
    </source>
</reference>
<dbReference type="Gene3D" id="1.20.1110.10">
    <property type="entry name" value="Calcium-transporting ATPase, transmembrane domain"/>
    <property type="match status" value="1"/>
</dbReference>
<dbReference type="SUPFAM" id="SSF81665">
    <property type="entry name" value="Calcium ATPase, transmembrane domain M"/>
    <property type="match status" value="1"/>
</dbReference>
<feature type="region of interest" description="Disordered" evidence="12">
    <location>
        <begin position="362"/>
        <end position="381"/>
    </location>
</feature>
<evidence type="ECO:0000313" key="16">
    <source>
        <dbReference type="Proteomes" id="UP000569951"/>
    </source>
</evidence>
<evidence type="ECO:0000313" key="15">
    <source>
        <dbReference type="EMBL" id="MBB6096704.1"/>
    </source>
</evidence>
<dbReference type="InterPro" id="IPR006068">
    <property type="entry name" value="ATPase_P-typ_cation-transptr_C"/>
</dbReference>
<dbReference type="PROSITE" id="PS00154">
    <property type="entry name" value="ATPASE_E1_E2"/>
    <property type="match status" value="1"/>
</dbReference>
<feature type="transmembrane region" description="Helical" evidence="13">
    <location>
        <begin position="830"/>
        <end position="855"/>
    </location>
</feature>
<dbReference type="InterPro" id="IPR008250">
    <property type="entry name" value="ATPase_P-typ_transduc_dom_A_sf"/>
</dbReference>
<sequence length="903" mass="95401">MSASVPRSPQAPKTARPWHALEGREVLQALGSREEGLEPRVAAERLEALGHNVLSRRSGPSALRILWRQLQDPLIYVLLGSSLLAILLGKGTDGLVVLAVVVLNTLIGFVQEYRASRAIASLSEMVPLSALVLRAGERLSVSTAELVPGDVVLLSSGDAVAADMRLLSGRTLQVVESALTGESIPVPKRPEPLPEGTPVADRLNMLYSGTLVTQGAGMAVVVETGERTELGRINALLGGAEETVTPLTRQLGVVGNTLTLAILVLAVVLLAVGLGRGYSLPDAALAGITLAVGAVPEGLPAVVTIALAIGVSRMARRRAIIRRLPAVETLGSTSVICSDKTGTLTRNEMTVRALWAAGRRYRPDDREDTDPTAELTETALTRGDRPLEELLRAGVLCNDAGLRLEDGRPQVSGDPTEGALLLSALSSGLDPEALRRACPRLAAIEFESERQYMATLHGGARPAVYLKGAPEAVLARCDLGAAEREEVLEEVGRLAGQGMRVLALAGRDAGGLRTLEERDVAGGLRLLGLQGMIDPPRPEALRAVREAHAAGISVKMITGDHAATAQAIGEQLGLGDRPAVSGARLAEMSDTELDAVVREANVFARVAPEHKLRLVRALQAQGRVVAMTGDGVNDAPALKQADIGIAMGITGTAVSKDAADVVLTDDNFATITAAVEEGRRVYDNLVKSLAFLLPTNLGLAMILAVAVAFFPIRDGEPVLPMQPTQLLWINMVAAVALGVPLAFEAHEPGLMRRPPRRQGAPLISRFVLLRTVMVAVLMTCGALAVYLYEAASGDPQAALRGQSMAVTTVIAFQVFYLLNCRSLEDSLLRIGLWSNPAIFIGIGAVIALQAAFLYLPALQTVFGTVPLGVRDLSISLLVGFMVFPIVNLEKALRRQAHAGQRGT</sequence>
<keyword evidence="5" id="KW-0479">Metal-binding</keyword>
<dbReference type="GO" id="GO:0012505">
    <property type="term" value="C:endomembrane system"/>
    <property type="evidence" value="ECO:0007669"/>
    <property type="project" value="UniProtKB-SubCell"/>
</dbReference>
<organism evidence="15 16">
    <name type="scientific">Deinobacterium chartae</name>
    <dbReference type="NCBI Taxonomy" id="521158"/>
    <lineage>
        <taxon>Bacteria</taxon>
        <taxon>Thermotogati</taxon>
        <taxon>Deinococcota</taxon>
        <taxon>Deinococci</taxon>
        <taxon>Deinococcales</taxon>
        <taxon>Deinococcaceae</taxon>
        <taxon>Deinobacterium</taxon>
    </lineage>
</organism>
<keyword evidence="8" id="KW-0460">Magnesium</keyword>
<keyword evidence="7" id="KW-0067">ATP-binding</keyword>
<dbReference type="Pfam" id="PF00690">
    <property type="entry name" value="Cation_ATPase_N"/>
    <property type="match status" value="1"/>
</dbReference>
<evidence type="ECO:0000259" key="14">
    <source>
        <dbReference type="SMART" id="SM00831"/>
    </source>
</evidence>
<dbReference type="InterPro" id="IPR023298">
    <property type="entry name" value="ATPase_P-typ_TM_dom_sf"/>
</dbReference>
<evidence type="ECO:0000256" key="9">
    <source>
        <dbReference type="ARBA" id="ARBA00022967"/>
    </source>
</evidence>
<evidence type="ECO:0000256" key="6">
    <source>
        <dbReference type="ARBA" id="ARBA00022741"/>
    </source>
</evidence>